<evidence type="ECO:0000256" key="3">
    <source>
        <dbReference type="ARBA" id="ARBA00023163"/>
    </source>
</evidence>
<keyword evidence="2" id="KW-0238">DNA-binding</keyword>
<accession>A0ABV8T7F2</accession>
<dbReference type="PRINTS" id="PR00598">
    <property type="entry name" value="HTHMARR"/>
</dbReference>
<dbReference type="EMBL" id="JBHSDP010000004">
    <property type="protein sequence ID" value="MFC4326762.1"/>
    <property type="molecule type" value="Genomic_DNA"/>
</dbReference>
<dbReference type="InterPro" id="IPR000835">
    <property type="entry name" value="HTH_MarR-typ"/>
</dbReference>
<comment type="caution">
    <text evidence="5">The sequence shown here is derived from an EMBL/GenBank/DDBJ whole genome shotgun (WGS) entry which is preliminary data.</text>
</comment>
<feature type="domain" description="HTH marR-type" evidence="4">
    <location>
        <begin position="11"/>
        <end position="144"/>
    </location>
</feature>
<proteinExistence type="predicted"/>
<gene>
    <name evidence="5" type="ORF">ACFPC0_02695</name>
</gene>
<dbReference type="InterPro" id="IPR036390">
    <property type="entry name" value="WH_DNA-bd_sf"/>
</dbReference>
<dbReference type="PROSITE" id="PS01117">
    <property type="entry name" value="HTH_MARR_1"/>
    <property type="match status" value="1"/>
</dbReference>
<dbReference type="SUPFAM" id="SSF46785">
    <property type="entry name" value="Winged helix' DNA-binding domain"/>
    <property type="match status" value="1"/>
</dbReference>
<name>A0ABV8T7F2_9ACTN</name>
<dbReference type="InterPro" id="IPR036388">
    <property type="entry name" value="WH-like_DNA-bd_sf"/>
</dbReference>
<dbReference type="SMART" id="SM00347">
    <property type="entry name" value="HTH_MARR"/>
    <property type="match status" value="1"/>
</dbReference>
<organism evidence="5 6">
    <name type="scientific">Streptomyces andamanensis</name>
    <dbReference type="NCBI Taxonomy" id="1565035"/>
    <lineage>
        <taxon>Bacteria</taxon>
        <taxon>Bacillati</taxon>
        <taxon>Actinomycetota</taxon>
        <taxon>Actinomycetes</taxon>
        <taxon>Kitasatosporales</taxon>
        <taxon>Streptomycetaceae</taxon>
        <taxon>Streptomyces</taxon>
    </lineage>
</organism>
<protein>
    <submittedName>
        <fullName evidence="5">MarR family winged helix-turn-helix transcriptional regulator</fullName>
    </submittedName>
</protein>
<dbReference type="Proteomes" id="UP001595824">
    <property type="component" value="Unassembled WGS sequence"/>
</dbReference>
<evidence type="ECO:0000313" key="6">
    <source>
        <dbReference type="Proteomes" id="UP001595824"/>
    </source>
</evidence>
<evidence type="ECO:0000313" key="5">
    <source>
        <dbReference type="EMBL" id="MFC4326762.1"/>
    </source>
</evidence>
<dbReference type="RefSeq" id="WP_381736724.1">
    <property type="nucleotide sequence ID" value="NZ_JBHSDP010000004.1"/>
</dbReference>
<evidence type="ECO:0000256" key="1">
    <source>
        <dbReference type="ARBA" id="ARBA00023015"/>
    </source>
</evidence>
<sequence length="165" mass="17910">MNDVPPPDVMSRRLGYLLKHAYATLAAELGEALAPFRLIPRELGVMTVIDAALEQPSQLEIAALLGVDRTTMVGIVDALEDKGYVERRRSDQDRRRNVVTLTPAGQQCLAEAEQARERVEHDFLAPLDEPAVEALTDALRTLRLSRTDAAAAAAIGRMTCGGHPG</sequence>
<evidence type="ECO:0000259" key="4">
    <source>
        <dbReference type="PROSITE" id="PS50995"/>
    </source>
</evidence>
<reference evidence="6" key="1">
    <citation type="journal article" date="2019" name="Int. J. Syst. Evol. Microbiol.">
        <title>The Global Catalogue of Microorganisms (GCM) 10K type strain sequencing project: providing services to taxonomists for standard genome sequencing and annotation.</title>
        <authorList>
            <consortium name="The Broad Institute Genomics Platform"/>
            <consortium name="The Broad Institute Genome Sequencing Center for Infectious Disease"/>
            <person name="Wu L."/>
            <person name="Ma J."/>
        </authorList>
    </citation>
    <scope>NUCLEOTIDE SEQUENCE [LARGE SCALE GENOMIC DNA]</scope>
    <source>
        <strain evidence="6">PCU 347</strain>
    </source>
</reference>
<dbReference type="PANTHER" id="PTHR33164:SF43">
    <property type="entry name" value="HTH-TYPE TRANSCRIPTIONAL REPRESSOR YETL"/>
    <property type="match status" value="1"/>
</dbReference>
<dbReference type="PANTHER" id="PTHR33164">
    <property type="entry name" value="TRANSCRIPTIONAL REGULATOR, MARR FAMILY"/>
    <property type="match status" value="1"/>
</dbReference>
<evidence type="ECO:0000256" key="2">
    <source>
        <dbReference type="ARBA" id="ARBA00023125"/>
    </source>
</evidence>
<dbReference type="PROSITE" id="PS50995">
    <property type="entry name" value="HTH_MARR_2"/>
    <property type="match status" value="1"/>
</dbReference>
<keyword evidence="3" id="KW-0804">Transcription</keyword>
<keyword evidence="6" id="KW-1185">Reference proteome</keyword>
<dbReference type="Pfam" id="PF01047">
    <property type="entry name" value="MarR"/>
    <property type="match status" value="1"/>
</dbReference>
<dbReference type="Gene3D" id="1.10.10.10">
    <property type="entry name" value="Winged helix-like DNA-binding domain superfamily/Winged helix DNA-binding domain"/>
    <property type="match status" value="1"/>
</dbReference>
<dbReference type="InterPro" id="IPR023187">
    <property type="entry name" value="Tscrpt_reg_MarR-type_CS"/>
</dbReference>
<keyword evidence="1" id="KW-0805">Transcription regulation</keyword>
<dbReference type="InterPro" id="IPR039422">
    <property type="entry name" value="MarR/SlyA-like"/>
</dbReference>